<keyword evidence="1 2" id="KW-0732">Signal</keyword>
<evidence type="ECO:0000259" key="3">
    <source>
        <dbReference type="Pfam" id="PF13505"/>
    </source>
</evidence>
<evidence type="ECO:0000313" key="5">
    <source>
        <dbReference type="Proteomes" id="UP000248330"/>
    </source>
</evidence>
<evidence type="ECO:0000256" key="1">
    <source>
        <dbReference type="ARBA" id="ARBA00022729"/>
    </source>
</evidence>
<evidence type="ECO:0000313" key="4">
    <source>
        <dbReference type="EMBL" id="PXV66566.1"/>
    </source>
</evidence>
<protein>
    <submittedName>
        <fullName evidence="4">Outer membrane protein with beta-barrel domain</fullName>
    </submittedName>
</protein>
<organism evidence="4 5">
    <name type="scientific">Sinimarinibacterium flocculans</name>
    <dbReference type="NCBI Taxonomy" id="985250"/>
    <lineage>
        <taxon>Bacteria</taxon>
        <taxon>Pseudomonadati</taxon>
        <taxon>Pseudomonadota</taxon>
        <taxon>Gammaproteobacteria</taxon>
        <taxon>Nevskiales</taxon>
        <taxon>Nevskiaceae</taxon>
        <taxon>Sinimarinibacterium</taxon>
    </lineage>
</organism>
<feature type="chain" id="PRO_5016294464" evidence="2">
    <location>
        <begin position="22"/>
        <end position="196"/>
    </location>
</feature>
<dbReference type="InterPro" id="IPR023614">
    <property type="entry name" value="Porin_dom_sf"/>
</dbReference>
<name>A0A318E5K7_9GAMM</name>
<dbReference type="Gene3D" id="2.40.160.10">
    <property type="entry name" value="Porin"/>
    <property type="match status" value="1"/>
</dbReference>
<dbReference type="InterPro" id="IPR027385">
    <property type="entry name" value="Beta-barrel_OMP"/>
</dbReference>
<keyword evidence="5" id="KW-1185">Reference proteome</keyword>
<gene>
    <name evidence="4" type="ORF">C8D93_107131</name>
</gene>
<feature type="signal peptide" evidence="2">
    <location>
        <begin position="1"/>
        <end position="21"/>
    </location>
</feature>
<dbReference type="Proteomes" id="UP000248330">
    <property type="component" value="Unassembled WGS sequence"/>
</dbReference>
<dbReference type="OrthoDB" id="7059177at2"/>
<reference evidence="4 5" key="1">
    <citation type="submission" date="2018-04" db="EMBL/GenBank/DDBJ databases">
        <title>Genomic Encyclopedia of Type Strains, Phase IV (KMG-IV): sequencing the most valuable type-strain genomes for metagenomic binning, comparative biology and taxonomic classification.</title>
        <authorList>
            <person name="Goeker M."/>
        </authorList>
    </citation>
    <scope>NUCLEOTIDE SEQUENCE [LARGE SCALE GENOMIC DNA]</scope>
    <source>
        <strain evidence="4 5">DSM 104150</strain>
    </source>
</reference>
<sequence>MRMLESLCAAAALAAPLTAAAQELSYNYVEAGYVQVEPDEGDIEYDGFRAKVSGQIAEQAYLFASYGEIESDEFLGGATLEQEVITAGLGYRIPLAPVTDLTAEAAFVSVEFSSDGTIADGSEDDTGYGLGLGLRHLFTPYVEGAVNVDYVDVFDEDETTLTLSGLFHLTPALSLGAGYSISDDADGWTVGGRFNF</sequence>
<comment type="caution">
    <text evidence="4">The sequence shown here is derived from an EMBL/GenBank/DDBJ whole genome shotgun (WGS) entry which is preliminary data.</text>
</comment>
<dbReference type="SUPFAM" id="SSF56935">
    <property type="entry name" value="Porins"/>
    <property type="match status" value="1"/>
</dbReference>
<feature type="domain" description="Outer membrane protein beta-barrel" evidence="3">
    <location>
        <begin position="8"/>
        <end position="158"/>
    </location>
</feature>
<accession>A0A318E5K7</accession>
<dbReference type="AlphaFoldDB" id="A0A318E5K7"/>
<evidence type="ECO:0000256" key="2">
    <source>
        <dbReference type="SAM" id="SignalP"/>
    </source>
</evidence>
<dbReference type="EMBL" id="QICN01000007">
    <property type="protein sequence ID" value="PXV66566.1"/>
    <property type="molecule type" value="Genomic_DNA"/>
</dbReference>
<dbReference type="RefSeq" id="WP_110265690.1">
    <property type="nucleotide sequence ID" value="NZ_CAKZQT010000033.1"/>
</dbReference>
<dbReference type="Pfam" id="PF13505">
    <property type="entry name" value="OMP_b-brl"/>
    <property type="match status" value="1"/>
</dbReference>
<proteinExistence type="predicted"/>